<protein>
    <submittedName>
        <fullName evidence="1">Uncharacterized protein</fullName>
    </submittedName>
</protein>
<dbReference type="RefSeq" id="WP_191171295.1">
    <property type="nucleotide sequence ID" value="NZ_JACXZS010000004.1"/>
</dbReference>
<organism evidence="1 2">
    <name type="scientific">Microbacterium helvum</name>
    <dbReference type="NCBI Taxonomy" id="2773713"/>
    <lineage>
        <taxon>Bacteria</taxon>
        <taxon>Bacillati</taxon>
        <taxon>Actinomycetota</taxon>
        <taxon>Actinomycetes</taxon>
        <taxon>Micrococcales</taxon>
        <taxon>Microbacteriaceae</taxon>
        <taxon>Microbacterium</taxon>
    </lineage>
</organism>
<gene>
    <name evidence="1" type="ORF">IF188_08245</name>
</gene>
<keyword evidence="2" id="KW-1185">Reference proteome</keyword>
<proteinExistence type="predicted"/>
<accession>A0ABR8NLZ4</accession>
<sequence length="182" mass="20147">MSETRYRTWPEIVSNVAPDDRLATVERLIGDGDLDPAEACLALSSLWKRTDYPLRERTVDRWIALWSSLPAFAVSGRLDEAARPRQSMTLYRGAARRGEAAGMSWTPLRLVASMYAGRVGGNVYAATVDPVAMLAAIDRTAYAWQEIVCDPRALAPYVISDHDAEHPETHRQDLAAFAAATR</sequence>
<dbReference type="Proteomes" id="UP000598426">
    <property type="component" value="Unassembled WGS sequence"/>
</dbReference>
<evidence type="ECO:0000313" key="1">
    <source>
        <dbReference type="EMBL" id="MBD3941682.1"/>
    </source>
</evidence>
<comment type="caution">
    <text evidence="1">The sequence shown here is derived from an EMBL/GenBank/DDBJ whole genome shotgun (WGS) entry which is preliminary data.</text>
</comment>
<name>A0ABR8NLZ4_9MICO</name>
<evidence type="ECO:0000313" key="2">
    <source>
        <dbReference type="Proteomes" id="UP000598426"/>
    </source>
</evidence>
<reference evidence="1 2" key="1">
    <citation type="submission" date="2020-09" db="EMBL/GenBank/DDBJ databases">
        <title>Isolation and identification of active actinomycetes.</title>
        <authorList>
            <person name="Li X."/>
        </authorList>
    </citation>
    <scope>NUCLEOTIDE SEQUENCE [LARGE SCALE GENOMIC DNA]</scope>
    <source>
        <strain evidence="1 2">NEAU-LLC</strain>
    </source>
</reference>
<dbReference type="EMBL" id="JACXZS010000004">
    <property type="protein sequence ID" value="MBD3941682.1"/>
    <property type="molecule type" value="Genomic_DNA"/>
</dbReference>